<dbReference type="OrthoDB" id="6372431at2759"/>
<keyword evidence="4" id="KW-0547">Nucleotide-binding</keyword>
<gene>
    <name evidence="7" type="ORF">SPHA_23352</name>
</gene>
<dbReference type="GO" id="GO:0005886">
    <property type="term" value="C:plasma membrane"/>
    <property type="evidence" value="ECO:0007669"/>
    <property type="project" value="TreeGrafter"/>
</dbReference>
<organism evidence="7 8">
    <name type="scientific">Acanthosepion pharaonis</name>
    <name type="common">Pharaoh cuttlefish</name>
    <name type="synonym">Sepia pharaonis</name>
    <dbReference type="NCBI Taxonomy" id="158019"/>
    <lineage>
        <taxon>Eukaryota</taxon>
        <taxon>Metazoa</taxon>
        <taxon>Spiralia</taxon>
        <taxon>Lophotrochozoa</taxon>
        <taxon>Mollusca</taxon>
        <taxon>Cephalopoda</taxon>
        <taxon>Coleoidea</taxon>
        <taxon>Decapodiformes</taxon>
        <taxon>Sepiida</taxon>
        <taxon>Sepiina</taxon>
        <taxon>Sepiidae</taxon>
        <taxon>Acanthosepion</taxon>
    </lineage>
</organism>
<evidence type="ECO:0000256" key="2">
    <source>
        <dbReference type="ARBA" id="ARBA00022801"/>
    </source>
</evidence>
<dbReference type="GO" id="GO:0045134">
    <property type="term" value="F:UDP phosphatase activity"/>
    <property type="evidence" value="ECO:0007669"/>
    <property type="project" value="TreeGrafter"/>
</dbReference>
<accession>A0A812BTN0</accession>
<keyword evidence="6" id="KW-0472">Membrane</keyword>
<evidence type="ECO:0000256" key="3">
    <source>
        <dbReference type="PIRSR" id="PIRSR600407-1"/>
    </source>
</evidence>
<evidence type="ECO:0000256" key="5">
    <source>
        <dbReference type="RuleBase" id="RU003833"/>
    </source>
</evidence>
<dbReference type="AlphaFoldDB" id="A0A812BTN0"/>
<dbReference type="Gene3D" id="3.30.420.40">
    <property type="match status" value="1"/>
</dbReference>
<keyword evidence="6" id="KW-1133">Transmembrane helix</keyword>
<evidence type="ECO:0000313" key="7">
    <source>
        <dbReference type="EMBL" id="CAE1242561.1"/>
    </source>
</evidence>
<dbReference type="GO" id="GO:0009134">
    <property type="term" value="P:nucleoside diphosphate catabolic process"/>
    <property type="evidence" value="ECO:0007669"/>
    <property type="project" value="TreeGrafter"/>
</dbReference>
<dbReference type="GO" id="GO:0017111">
    <property type="term" value="F:ribonucleoside triphosphate phosphatase activity"/>
    <property type="evidence" value="ECO:0007669"/>
    <property type="project" value="TreeGrafter"/>
</dbReference>
<comment type="similarity">
    <text evidence="1 5">Belongs to the GDA1/CD39 NTPase family.</text>
</comment>
<feature type="transmembrane region" description="Helical" evidence="6">
    <location>
        <begin position="46"/>
        <end position="68"/>
    </location>
</feature>
<evidence type="ECO:0000256" key="6">
    <source>
        <dbReference type="SAM" id="Phobius"/>
    </source>
</evidence>
<feature type="transmembrane region" description="Helical" evidence="6">
    <location>
        <begin position="509"/>
        <end position="530"/>
    </location>
</feature>
<feature type="active site" description="Proton acceptor" evidence="3">
    <location>
        <position position="207"/>
    </location>
</feature>
<dbReference type="InterPro" id="IPR000407">
    <property type="entry name" value="GDA1_CD39_NTPase"/>
</dbReference>
<dbReference type="Proteomes" id="UP000597762">
    <property type="component" value="Unassembled WGS sequence"/>
</dbReference>
<feature type="binding site" evidence="4">
    <location>
        <begin position="246"/>
        <end position="250"/>
    </location>
    <ligand>
        <name>ATP</name>
        <dbReference type="ChEBI" id="CHEBI:30616"/>
    </ligand>
</feature>
<keyword evidence="2 5" id="KW-0378">Hydrolase</keyword>
<dbReference type="EC" id="3.6.1.5" evidence="7"/>
<dbReference type="PROSITE" id="PS01238">
    <property type="entry name" value="GDA1_CD39_NTPASE"/>
    <property type="match status" value="1"/>
</dbReference>
<evidence type="ECO:0000313" key="8">
    <source>
        <dbReference type="Proteomes" id="UP000597762"/>
    </source>
</evidence>
<keyword evidence="6" id="KW-0812">Transmembrane</keyword>
<dbReference type="Gene3D" id="3.30.420.150">
    <property type="entry name" value="Exopolyphosphatase. Domain 2"/>
    <property type="match status" value="1"/>
</dbReference>
<sequence>MSSDFNDDAQPIIVGSAKNQEGRQSARHSNNTDMPNRSFSSYCNKWWYFVAVSFLIGSAGLIIISYLWETQHKDIQKFSVVFDAGSSHTQLYIYSWESSKVNGTAVVKQTAAFRSNDHGIQQFSNDPSKLTEALQPYLRFAELNIPADKIRDTPIYLGATSGMRLLHQSNDSTAEKILTVIRETFQKSSFKIQKPEQQVRIINGSEEGTFAWITVNYLSERLGLKHDSQMFHVINDLTVGALDLGGASTQITFVPETDTKIPSNFSLSFPLYGHNVKVYTHSFPCYGVNEIIRRYKANLVKNHLGNSSVINSPCWLKDSVHNDSASDLFMSPCTKDTRYLTQKEYQFVGTGNLQECQKNIESLFSYTKCSYQHCSFNNVFQPLLKNVTFLAFSAYYWTMKSLNLTQTTDTFTLENFTSVADSWCNKTWEEALLVPDLNNTIKKRLCAEAIYVKTLLSQGLQFTSDKWNLLHFNNSVSGSDLGWALGFMIYTSNSIASETAKDILSVTTYVLLGILFVIFIFLAIGFGVVAKNHRRQTSFYVTAPNYGSSDTV</sequence>
<name>A0A812BTN0_ACAPH</name>
<dbReference type="EMBL" id="CAHIKZ030000865">
    <property type="protein sequence ID" value="CAE1242561.1"/>
    <property type="molecule type" value="Genomic_DNA"/>
</dbReference>
<proteinExistence type="inferred from homology"/>
<protein>
    <submittedName>
        <fullName evidence="7">ENTPD1_3_8</fullName>
        <ecNumber evidence="7">3.6.1.5</ecNumber>
    </submittedName>
</protein>
<evidence type="ECO:0000256" key="1">
    <source>
        <dbReference type="ARBA" id="ARBA00009283"/>
    </source>
</evidence>
<dbReference type="PANTHER" id="PTHR11782:SF83">
    <property type="entry name" value="GUANOSINE-DIPHOSPHATASE"/>
    <property type="match status" value="1"/>
</dbReference>
<comment type="caution">
    <text evidence="7">The sequence shown here is derived from an EMBL/GenBank/DDBJ whole genome shotgun (WGS) entry which is preliminary data.</text>
</comment>
<dbReference type="GO" id="GO:0004050">
    <property type="term" value="F:apyrase activity"/>
    <property type="evidence" value="ECO:0007669"/>
    <property type="project" value="UniProtKB-EC"/>
</dbReference>
<keyword evidence="8" id="KW-1185">Reference proteome</keyword>
<dbReference type="PANTHER" id="PTHR11782">
    <property type="entry name" value="ADENOSINE/GUANOSINE DIPHOSPHATASE"/>
    <property type="match status" value="1"/>
</dbReference>
<reference evidence="7" key="1">
    <citation type="submission" date="2021-01" db="EMBL/GenBank/DDBJ databases">
        <authorList>
            <person name="Li R."/>
            <person name="Bekaert M."/>
        </authorList>
    </citation>
    <scope>NUCLEOTIDE SEQUENCE</scope>
    <source>
        <strain evidence="7">Farmed</strain>
    </source>
</reference>
<dbReference type="CDD" id="cd24044">
    <property type="entry name" value="ASKHA_NBD_NTPDase1-like"/>
    <property type="match status" value="1"/>
</dbReference>
<keyword evidence="4" id="KW-0067">ATP-binding</keyword>
<dbReference type="Pfam" id="PF01150">
    <property type="entry name" value="GDA1_CD39"/>
    <property type="match status" value="1"/>
</dbReference>
<dbReference type="GO" id="GO:0005524">
    <property type="term" value="F:ATP binding"/>
    <property type="evidence" value="ECO:0007669"/>
    <property type="project" value="UniProtKB-KW"/>
</dbReference>
<dbReference type="GO" id="GO:0004382">
    <property type="term" value="F:GDP phosphatase activity"/>
    <property type="evidence" value="ECO:0007669"/>
    <property type="project" value="TreeGrafter"/>
</dbReference>
<evidence type="ECO:0000256" key="4">
    <source>
        <dbReference type="PIRSR" id="PIRSR600407-2"/>
    </source>
</evidence>